<name>A0ABS4BFH6_9HYPH</name>
<reference evidence="2 3" key="1">
    <citation type="submission" date="2021-04" db="EMBL/GenBank/DDBJ databases">
        <title>Whole genome sequence of Jiella sp. KSK16Y-1.</title>
        <authorList>
            <person name="Tuo L."/>
        </authorList>
    </citation>
    <scope>NUCLEOTIDE SEQUENCE [LARGE SCALE GENOMIC DNA]</scope>
    <source>
        <strain evidence="2 3">KSK16Y-1</strain>
    </source>
</reference>
<feature type="signal peptide" evidence="1">
    <location>
        <begin position="1"/>
        <end position="21"/>
    </location>
</feature>
<gene>
    <name evidence="2" type="ORF">J6595_07955</name>
</gene>
<feature type="chain" id="PRO_5045443252" description="DUF3471 domain-containing protein" evidence="1">
    <location>
        <begin position="22"/>
        <end position="115"/>
    </location>
</feature>
<proteinExistence type="predicted"/>
<dbReference type="EMBL" id="JAGJCF010000004">
    <property type="protein sequence ID" value="MBP0615510.1"/>
    <property type="molecule type" value="Genomic_DNA"/>
</dbReference>
<dbReference type="Proteomes" id="UP000678276">
    <property type="component" value="Unassembled WGS sequence"/>
</dbReference>
<keyword evidence="3" id="KW-1185">Reference proteome</keyword>
<protein>
    <recommendedName>
        <fullName evidence="4">DUF3471 domain-containing protein</fullName>
    </recommendedName>
</protein>
<dbReference type="RefSeq" id="WP_209593930.1">
    <property type="nucleotide sequence ID" value="NZ_JAGJCF010000004.1"/>
</dbReference>
<keyword evidence="1" id="KW-0732">Signal</keyword>
<accession>A0ABS4BFH6</accession>
<evidence type="ECO:0000313" key="3">
    <source>
        <dbReference type="Proteomes" id="UP000678276"/>
    </source>
</evidence>
<evidence type="ECO:0000256" key="1">
    <source>
        <dbReference type="SAM" id="SignalP"/>
    </source>
</evidence>
<evidence type="ECO:0000313" key="2">
    <source>
        <dbReference type="EMBL" id="MBP0615510.1"/>
    </source>
</evidence>
<evidence type="ECO:0008006" key="4">
    <source>
        <dbReference type="Google" id="ProtNLM"/>
    </source>
</evidence>
<organism evidence="2 3">
    <name type="scientific">Jiella mangrovi</name>
    <dbReference type="NCBI Taxonomy" id="2821407"/>
    <lineage>
        <taxon>Bacteria</taxon>
        <taxon>Pseudomonadati</taxon>
        <taxon>Pseudomonadota</taxon>
        <taxon>Alphaproteobacteria</taxon>
        <taxon>Hyphomicrobiales</taxon>
        <taxon>Aurantimonadaceae</taxon>
        <taxon>Jiella</taxon>
    </lineage>
</organism>
<sequence length="115" mass="11952">MKTHIITAAAVFFASAASAGAGDLKPDRGHSIDLGPVSGAAYYTVEKDGLKVVATIAGGETATPVRFVSTLSDGQSVTIAVPALEGGETRELTFRRDGDHMVFEDGRDLRASLTD</sequence>
<comment type="caution">
    <text evidence="2">The sequence shown here is derived from an EMBL/GenBank/DDBJ whole genome shotgun (WGS) entry which is preliminary data.</text>
</comment>